<comment type="caution">
    <text evidence="1">The sequence shown here is derived from an EMBL/GenBank/DDBJ whole genome shotgun (WGS) entry which is preliminary data.</text>
</comment>
<evidence type="ECO:0000313" key="2">
    <source>
        <dbReference type="Proteomes" id="UP000499080"/>
    </source>
</evidence>
<sequence>MLFFSEVRFYSSNRARFFLLSVVPSAGGRRRRCFACVEKGEIEEHRLHRRRRRVQCQAHLRCEQGYYPQLGGSVPKCSLVYLLLNKSSARCRSDSLTSEDVRVSSLLFRLHYKAETLQDNKFKLWLFLQPQNMWCRRTDLILGPEWQQASGFCSWT</sequence>
<accession>A0A4Y2MKD8</accession>
<organism evidence="1 2">
    <name type="scientific">Araneus ventricosus</name>
    <name type="common">Orbweaver spider</name>
    <name type="synonym">Epeira ventricosa</name>
    <dbReference type="NCBI Taxonomy" id="182803"/>
    <lineage>
        <taxon>Eukaryota</taxon>
        <taxon>Metazoa</taxon>
        <taxon>Ecdysozoa</taxon>
        <taxon>Arthropoda</taxon>
        <taxon>Chelicerata</taxon>
        <taxon>Arachnida</taxon>
        <taxon>Araneae</taxon>
        <taxon>Araneomorphae</taxon>
        <taxon>Entelegynae</taxon>
        <taxon>Araneoidea</taxon>
        <taxon>Araneidae</taxon>
        <taxon>Araneus</taxon>
    </lineage>
</organism>
<evidence type="ECO:0000313" key="1">
    <source>
        <dbReference type="EMBL" id="GBN27631.1"/>
    </source>
</evidence>
<keyword evidence="2" id="KW-1185">Reference proteome</keyword>
<dbReference type="Proteomes" id="UP000499080">
    <property type="component" value="Unassembled WGS sequence"/>
</dbReference>
<protein>
    <submittedName>
        <fullName evidence="1">Uncharacterized protein</fullName>
    </submittedName>
</protein>
<dbReference type="EMBL" id="BGPR01007536">
    <property type="protein sequence ID" value="GBN27631.1"/>
    <property type="molecule type" value="Genomic_DNA"/>
</dbReference>
<reference evidence="1 2" key="1">
    <citation type="journal article" date="2019" name="Sci. Rep.">
        <title>Orb-weaving spider Araneus ventricosus genome elucidates the spidroin gene catalogue.</title>
        <authorList>
            <person name="Kono N."/>
            <person name="Nakamura H."/>
            <person name="Ohtoshi R."/>
            <person name="Moran D.A.P."/>
            <person name="Shinohara A."/>
            <person name="Yoshida Y."/>
            <person name="Fujiwara M."/>
            <person name="Mori M."/>
            <person name="Tomita M."/>
            <person name="Arakawa K."/>
        </authorList>
    </citation>
    <scope>NUCLEOTIDE SEQUENCE [LARGE SCALE GENOMIC DNA]</scope>
</reference>
<name>A0A4Y2MKD8_ARAVE</name>
<gene>
    <name evidence="1" type="ORF">AVEN_120494_1</name>
</gene>
<dbReference type="AlphaFoldDB" id="A0A4Y2MKD8"/>
<proteinExistence type="predicted"/>